<proteinExistence type="predicted"/>
<feature type="region of interest" description="Disordered" evidence="1">
    <location>
        <begin position="1"/>
        <end position="23"/>
    </location>
</feature>
<feature type="non-terminal residue" evidence="2">
    <location>
        <position position="158"/>
    </location>
</feature>
<dbReference type="EMBL" id="WJHE01000220">
    <property type="protein sequence ID" value="MST32140.1"/>
    <property type="molecule type" value="Genomic_DNA"/>
</dbReference>
<sequence length="158" mass="17043">MSEREEAMDPTDRPPEPAAPGTAAVNRPAVFHRLVGAPSHRIFATFDRPQRATQALEELESAGRLVHDGDVWVFAQDEGIRRLDAAGTHHGVRGAVVRLVQRCMSADARYLRTLDAALRRGGVVVAVRVTGDDAGAVAAVLEAHGAHSIARVAHWDYV</sequence>
<evidence type="ECO:0000256" key="1">
    <source>
        <dbReference type="SAM" id="MobiDB-lite"/>
    </source>
</evidence>
<reference evidence="2 3" key="1">
    <citation type="submission" date="2019-11" db="EMBL/GenBank/DDBJ databases">
        <title>Acidiferrimicrobium australis gen. nov., sp. nov., an acidophilic and obligately heterotrophic, member of the Actinobacteria that catalyses dissimilatory oxido- reduction of iron isolated from metal-rich acidic water in Chile.</title>
        <authorList>
            <person name="Gonzalez D."/>
            <person name="Huber K."/>
            <person name="Hedrich S."/>
            <person name="Rojas-Villalobos C."/>
            <person name="Quatrini R."/>
            <person name="Dinamarca M.A."/>
            <person name="Schwarz A."/>
            <person name="Canales C."/>
            <person name="Nancucheo I."/>
        </authorList>
    </citation>
    <scope>NUCLEOTIDE SEQUENCE [LARGE SCALE GENOMIC DNA]</scope>
    <source>
        <strain evidence="2 3">USS-CCA1</strain>
    </source>
</reference>
<feature type="compositionally biased region" description="Basic and acidic residues" evidence="1">
    <location>
        <begin position="1"/>
        <end position="15"/>
    </location>
</feature>
<organism evidence="2 3">
    <name type="scientific">Acidiferrimicrobium australe</name>
    <dbReference type="NCBI Taxonomy" id="2664430"/>
    <lineage>
        <taxon>Bacteria</taxon>
        <taxon>Bacillati</taxon>
        <taxon>Actinomycetota</taxon>
        <taxon>Acidimicrobiia</taxon>
        <taxon>Acidimicrobiales</taxon>
        <taxon>Acidimicrobiaceae</taxon>
        <taxon>Acidiferrimicrobium</taxon>
    </lineage>
</organism>
<gene>
    <name evidence="2" type="ORF">GHK86_05295</name>
</gene>
<name>A0ABW9QQN0_9ACTN</name>
<evidence type="ECO:0000313" key="3">
    <source>
        <dbReference type="Proteomes" id="UP000437736"/>
    </source>
</evidence>
<accession>A0ABW9QQN0</accession>
<keyword evidence="3" id="KW-1185">Reference proteome</keyword>
<protein>
    <submittedName>
        <fullName evidence="2">Uncharacterized protein</fullName>
    </submittedName>
</protein>
<dbReference type="Proteomes" id="UP000437736">
    <property type="component" value="Unassembled WGS sequence"/>
</dbReference>
<evidence type="ECO:0000313" key="2">
    <source>
        <dbReference type="EMBL" id="MST32140.1"/>
    </source>
</evidence>
<comment type="caution">
    <text evidence="2">The sequence shown here is derived from an EMBL/GenBank/DDBJ whole genome shotgun (WGS) entry which is preliminary data.</text>
</comment>